<feature type="domain" description="EamA" evidence="6">
    <location>
        <begin position="156"/>
        <end position="285"/>
    </location>
</feature>
<feature type="transmembrane region" description="Helical" evidence="5">
    <location>
        <begin position="214"/>
        <end position="233"/>
    </location>
</feature>
<feature type="transmembrane region" description="Helical" evidence="5">
    <location>
        <begin position="67"/>
        <end position="86"/>
    </location>
</feature>
<dbReference type="EMBL" id="VANU01000006">
    <property type="protein sequence ID" value="TLP36330.1"/>
    <property type="molecule type" value="Genomic_DNA"/>
</dbReference>
<protein>
    <submittedName>
        <fullName evidence="7">DMT family transporter</fullName>
    </submittedName>
</protein>
<feature type="transmembrane region" description="Helical" evidence="5">
    <location>
        <begin position="101"/>
        <end position="118"/>
    </location>
</feature>
<dbReference type="InterPro" id="IPR000832">
    <property type="entry name" value="GPCR_2_secretin-like"/>
</dbReference>
<feature type="transmembrane region" description="Helical" evidence="5">
    <location>
        <begin position="268"/>
        <end position="285"/>
    </location>
</feature>
<dbReference type="RefSeq" id="WP_138153560.1">
    <property type="nucleotide sequence ID" value="NZ_VANU01000006.1"/>
</dbReference>
<comment type="caution">
    <text evidence="7">The sequence shown here is derived from an EMBL/GenBank/DDBJ whole genome shotgun (WGS) entry which is preliminary data.</text>
</comment>
<evidence type="ECO:0000313" key="7">
    <source>
        <dbReference type="EMBL" id="TLP36330.1"/>
    </source>
</evidence>
<dbReference type="Proteomes" id="UP000308901">
    <property type="component" value="Unassembled WGS sequence"/>
</dbReference>
<feature type="transmembrane region" description="Helical" evidence="5">
    <location>
        <begin position="36"/>
        <end position="55"/>
    </location>
</feature>
<feature type="transmembrane region" description="Helical" evidence="5">
    <location>
        <begin position="156"/>
        <end position="173"/>
    </location>
</feature>
<sequence length="290" mass="33126">MIKDVAYKYALISVFLWSTVATAFKYSLKYLSPEQLVFFASLCSLLTLLIVLLIQKKFNLIFTYIKNNTLLVLILGAINPFLYYLVLFKAYDLLPAQEAQAINYTWALMLAFLSVPFLKQKLKLKDIVAGIICYFGVLIISTKGEPFSLNFSNLDGVFLALLSTILWSLYWIFNTKSKADPVVSLFCNFLFALPMIFIYVLLTDSFEITNINGLLGAIYVGLFEMGITFLFWLKAMQTTNNTSRIANLIFISPFLSLVFIYFILKEPIYVSTLFGLLFIIFGLIIQQKKQ</sequence>
<keyword evidence="4 5" id="KW-0472">Membrane</keyword>
<feature type="transmembrane region" description="Helical" evidence="5">
    <location>
        <begin position="7"/>
        <end position="24"/>
    </location>
</feature>
<dbReference type="InterPro" id="IPR037185">
    <property type="entry name" value="EmrE-like"/>
</dbReference>
<comment type="subcellular location">
    <subcellularLocation>
        <location evidence="1">Membrane</location>
        <topology evidence="1">Multi-pass membrane protein</topology>
    </subcellularLocation>
</comment>
<reference evidence="7 8" key="1">
    <citation type="submission" date="2019-05" db="EMBL/GenBank/DDBJ databases">
        <title>Arcobacter sp. nov., isolated from sea sediment.</title>
        <authorList>
            <person name="Kim W."/>
        </authorList>
    </citation>
    <scope>NUCLEOTIDE SEQUENCE [LARGE SCALE GENOMIC DNA]</scope>
    <source>
        <strain evidence="7 8">CAU 1517</strain>
    </source>
</reference>
<dbReference type="InterPro" id="IPR000620">
    <property type="entry name" value="EamA_dom"/>
</dbReference>
<dbReference type="PANTHER" id="PTHR22911">
    <property type="entry name" value="ACYL-MALONYL CONDENSING ENZYME-RELATED"/>
    <property type="match status" value="1"/>
</dbReference>
<keyword evidence="2 5" id="KW-0812">Transmembrane</keyword>
<evidence type="ECO:0000256" key="4">
    <source>
        <dbReference type="ARBA" id="ARBA00023136"/>
    </source>
</evidence>
<feature type="domain" description="EamA" evidence="6">
    <location>
        <begin position="8"/>
        <end position="142"/>
    </location>
</feature>
<gene>
    <name evidence="7" type="ORF">FDK22_13780</name>
</gene>
<keyword evidence="8" id="KW-1185">Reference proteome</keyword>
<evidence type="ECO:0000256" key="1">
    <source>
        <dbReference type="ARBA" id="ARBA00004141"/>
    </source>
</evidence>
<feature type="transmembrane region" description="Helical" evidence="5">
    <location>
        <begin position="185"/>
        <end position="202"/>
    </location>
</feature>
<dbReference type="GO" id="GO:0004930">
    <property type="term" value="F:G protein-coupled receptor activity"/>
    <property type="evidence" value="ECO:0007669"/>
    <property type="project" value="InterPro"/>
</dbReference>
<keyword evidence="3 5" id="KW-1133">Transmembrane helix</keyword>
<evidence type="ECO:0000313" key="8">
    <source>
        <dbReference type="Proteomes" id="UP000308901"/>
    </source>
</evidence>
<evidence type="ECO:0000256" key="5">
    <source>
        <dbReference type="SAM" id="Phobius"/>
    </source>
</evidence>
<evidence type="ECO:0000259" key="6">
    <source>
        <dbReference type="Pfam" id="PF00892"/>
    </source>
</evidence>
<dbReference type="OrthoDB" id="5729944at2"/>
<organism evidence="7 8">
    <name type="scientific">Arcobacter arenosus</name>
    <dbReference type="NCBI Taxonomy" id="2576037"/>
    <lineage>
        <taxon>Bacteria</taxon>
        <taxon>Pseudomonadati</taxon>
        <taxon>Campylobacterota</taxon>
        <taxon>Epsilonproteobacteria</taxon>
        <taxon>Campylobacterales</taxon>
        <taxon>Arcobacteraceae</taxon>
        <taxon>Arcobacter</taxon>
    </lineage>
</organism>
<feature type="transmembrane region" description="Helical" evidence="5">
    <location>
        <begin position="245"/>
        <end position="262"/>
    </location>
</feature>
<proteinExistence type="predicted"/>
<dbReference type="SUPFAM" id="SSF103481">
    <property type="entry name" value="Multidrug resistance efflux transporter EmrE"/>
    <property type="match status" value="2"/>
</dbReference>
<dbReference type="PRINTS" id="PR00249">
    <property type="entry name" value="GPCRSECRETIN"/>
</dbReference>
<evidence type="ECO:0000256" key="2">
    <source>
        <dbReference type="ARBA" id="ARBA00022692"/>
    </source>
</evidence>
<dbReference type="Pfam" id="PF00892">
    <property type="entry name" value="EamA"/>
    <property type="match status" value="2"/>
</dbReference>
<dbReference type="PANTHER" id="PTHR22911:SF137">
    <property type="entry name" value="SOLUTE CARRIER FAMILY 35 MEMBER G2-RELATED"/>
    <property type="match status" value="1"/>
</dbReference>
<dbReference type="GO" id="GO:0016020">
    <property type="term" value="C:membrane"/>
    <property type="evidence" value="ECO:0007669"/>
    <property type="project" value="UniProtKB-SubCell"/>
</dbReference>
<feature type="transmembrane region" description="Helical" evidence="5">
    <location>
        <begin position="127"/>
        <end position="144"/>
    </location>
</feature>
<accession>A0A5R8XYC9</accession>
<name>A0A5R8XYC9_9BACT</name>
<dbReference type="AlphaFoldDB" id="A0A5R8XYC9"/>
<evidence type="ECO:0000256" key="3">
    <source>
        <dbReference type="ARBA" id="ARBA00022989"/>
    </source>
</evidence>